<dbReference type="EMBL" id="VDMD01000001">
    <property type="protein sequence ID" value="TRM69886.1"/>
    <property type="molecule type" value="Genomic_DNA"/>
</dbReference>
<keyword evidence="2" id="KW-1133">Transmembrane helix</keyword>
<keyword evidence="4" id="KW-1185">Reference proteome</keyword>
<feature type="transmembrane region" description="Helical" evidence="2">
    <location>
        <begin position="125"/>
        <end position="145"/>
    </location>
</feature>
<comment type="caution">
    <text evidence="3">The sequence shown here is derived from an EMBL/GenBank/DDBJ whole genome shotgun (WGS) entry which is preliminary data.</text>
</comment>
<reference evidence="3 4" key="1">
    <citation type="journal article" date="2019" name="New Phytol.">
        <title>Comparative genomics reveals unique wood-decay strategies and fruiting body development in the Schizophyllaceae.</title>
        <authorList>
            <person name="Almasi E."/>
            <person name="Sahu N."/>
            <person name="Krizsan K."/>
            <person name="Balint B."/>
            <person name="Kovacs G.M."/>
            <person name="Kiss B."/>
            <person name="Cseklye J."/>
            <person name="Drula E."/>
            <person name="Henrissat B."/>
            <person name="Nagy I."/>
            <person name="Chovatia M."/>
            <person name="Adam C."/>
            <person name="LaButti K."/>
            <person name="Lipzen A."/>
            <person name="Riley R."/>
            <person name="Grigoriev I.V."/>
            <person name="Nagy L.G."/>
        </authorList>
    </citation>
    <scope>NUCLEOTIDE SEQUENCE [LARGE SCALE GENOMIC DNA]</scope>
    <source>
        <strain evidence="3 4">NL-1724</strain>
    </source>
</reference>
<feature type="transmembrane region" description="Helical" evidence="2">
    <location>
        <begin position="91"/>
        <end position="113"/>
    </location>
</feature>
<dbReference type="Proteomes" id="UP000320762">
    <property type="component" value="Unassembled WGS sequence"/>
</dbReference>
<evidence type="ECO:0000313" key="3">
    <source>
        <dbReference type="EMBL" id="TRM69886.1"/>
    </source>
</evidence>
<evidence type="ECO:0000256" key="2">
    <source>
        <dbReference type="SAM" id="Phobius"/>
    </source>
</evidence>
<feature type="transmembrane region" description="Helical" evidence="2">
    <location>
        <begin position="209"/>
        <end position="239"/>
    </location>
</feature>
<dbReference type="OrthoDB" id="2751465at2759"/>
<keyword evidence="2" id="KW-0812">Transmembrane</keyword>
<gene>
    <name evidence="3" type="ORF">BD626DRAFT_563596</name>
</gene>
<sequence length="337" mass="36709">MPIRSTDAIFIGAFLSTLLYGAYLAVAWECTLVLRRRRKQRAVHKFLAATHITLFVLVTVRCVTVMTRALVGLRFHTSPDGSVDTGALSSWESLLANVAWLLAILISDGFLIYRVYVVWRGMKLVMIPPIIGWIAVVGSGVYLMYCLSTYGPGAVTFEGPLTKTNTAFCAFTLYTNLVSSCLIAYRIWSVRRDVQFLTANFTRDAVNSLVTILLESALFYTALLALHIIFLAMGSLLMYVCTDMEAPTIGLVFSSIIIRVSEGTAHGNTSSGGPTSGDASGSRGRTWTSGARTGANGVQTIDVAIKLETVTHHDDATGGDIEEASIARDSDKRKQDW</sequence>
<protein>
    <submittedName>
        <fullName evidence="3">Uncharacterized protein</fullName>
    </submittedName>
</protein>
<feature type="transmembrane region" description="Helical" evidence="2">
    <location>
        <begin position="12"/>
        <end position="34"/>
    </location>
</feature>
<organism evidence="3 4">
    <name type="scientific">Schizophyllum amplum</name>
    <dbReference type="NCBI Taxonomy" id="97359"/>
    <lineage>
        <taxon>Eukaryota</taxon>
        <taxon>Fungi</taxon>
        <taxon>Dikarya</taxon>
        <taxon>Basidiomycota</taxon>
        <taxon>Agaricomycotina</taxon>
        <taxon>Agaricomycetes</taxon>
        <taxon>Agaricomycetidae</taxon>
        <taxon>Agaricales</taxon>
        <taxon>Schizophyllaceae</taxon>
        <taxon>Schizophyllum</taxon>
    </lineage>
</organism>
<keyword evidence="2" id="KW-0472">Membrane</keyword>
<feature type="compositionally biased region" description="Basic and acidic residues" evidence="1">
    <location>
        <begin position="325"/>
        <end position="337"/>
    </location>
</feature>
<feature type="region of interest" description="Disordered" evidence="1">
    <location>
        <begin position="315"/>
        <end position="337"/>
    </location>
</feature>
<evidence type="ECO:0000256" key="1">
    <source>
        <dbReference type="SAM" id="MobiDB-lite"/>
    </source>
</evidence>
<dbReference type="AlphaFoldDB" id="A0A550CYL0"/>
<proteinExistence type="predicted"/>
<feature type="region of interest" description="Disordered" evidence="1">
    <location>
        <begin position="265"/>
        <end position="293"/>
    </location>
</feature>
<feature type="transmembrane region" description="Helical" evidence="2">
    <location>
        <begin position="165"/>
        <end position="188"/>
    </location>
</feature>
<evidence type="ECO:0000313" key="4">
    <source>
        <dbReference type="Proteomes" id="UP000320762"/>
    </source>
</evidence>
<feature type="transmembrane region" description="Helical" evidence="2">
    <location>
        <begin position="46"/>
        <end position="71"/>
    </location>
</feature>
<accession>A0A550CYL0</accession>
<feature type="compositionally biased region" description="Polar residues" evidence="1">
    <location>
        <begin position="266"/>
        <end position="293"/>
    </location>
</feature>
<name>A0A550CYL0_9AGAR</name>